<dbReference type="Proteomes" id="UP000557307">
    <property type="component" value="Unassembled WGS sequence"/>
</dbReference>
<dbReference type="SUPFAM" id="SSF48613">
    <property type="entry name" value="Heme oxygenase-like"/>
    <property type="match status" value="1"/>
</dbReference>
<dbReference type="InterPro" id="IPR016084">
    <property type="entry name" value="Haem_Oase-like_multi-hlx"/>
</dbReference>
<gene>
    <name evidence="1" type="ORF">HNQ92_000958</name>
</gene>
<name>A0A840TM56_9BACT</name>
<proteinExistence type="predicted"/>
<organism evidence="1 2">
    <name type="scientific">Rhabdobacter roseus</name>
    <dbReference type="NCBI Taxonomy" id="1655419"/>
    <lineage>
        <taxon>Bacteria</taxon>
        <taxon>Pseudomonadati</taxon>
        <taxon>Bacteroidota</taxon>
        <taxon>Cytophagia</taxon>
        <taxon>Cytophagales</taxon>
        <taxon>Cytophagaceae</taxon>
        <taxon>Rhabdobacter</taxon>
    </lineage>
</organism>
<protein>
    <submittedName>
        <fullName evidence="1">Heme oxygenase</fullName>
    </submittedName>
</protein>
<dbReference type="InterPro" id="IPR016053">
    <property type="entry name" value="Haem_Oase-like"/>
</dbReference>
<reference evidence="1 2" key="1">
    <citation type="submission" date="2020-08" db="EMBL/GenBank/DDBJ databases">
        <title>Genomic Encyclopedia of Type Strains, Phase IV (KMG-IV): sequencing the most valuable type-strain genomes for metagenomic binning, comparative biology and taxonomic classification.</title>
        <authorList>
            <person name="Goeker M."/>
        </authorList>
    </citation>
    <scope>NUCLEOTIDE SEQUENCE [LARGE SCALE GENOMIC DNA]</scope>
    <source>
        <strain evidence="1 2">DSM 105074</strain>
    </source>
</reference>
<accession>A0A840TM56</accession>
<evidence type="ECO:0000313" key="2">
    <source>
        <dbReference type="Proteomes" id="UP000557307"/>
    </source>
</evidence>
<dbReference type="EMBL" id="JACHGF010000001">
    <property type="protein sequence ID" value="MBB5282837.1"/>
    <property type="molecule type" value="Genomic_DNA"/>
</dbReference>
<dbReference type="RefSeq" id="WP_184171597.1">
    <property type="nucleotide sequence ID" value="NZ_JACHGF010000001.1"/>
</dbReference>
<dbReference type="CDD" id="cd19166">
    <property type="entry name" value="HemeO-bac"/>
    <property type="match status" value="1"/>
</dbReference>
<comment type="caution">
    <text evidence="1">The sequence shown here is derived from an EMBL/GenBank/DDBJ whole genome shotgun (WGS) entry which is preliminary data.</text>
</comment>
<dbReference type="Gene3D" id="1.20.910.10">
    <property type="entry name" value="Heme oxygenase-like"/>
    <property type="match status" value="1"/>
</dbReference>
<dbReference type="AlphaFoldDB" id="A0A840TM56"/>
<keyword evidence="2" id="KW-1185">Reference proteome</keyword>
<dbReference type="GO" id="GO:0004392">
    <property type="term" value="F:heme oxygenase (decyclizing) activity"/>
    <property type="evidence" value="ECO:0007669"/>
    <property type="project" value="InterPro"/>
</dbReference>
<dbReference type="Pfam" id="PF01126">
    <property type="entry name" value="Heme_oxygenase"/>
    <property type="match status" value="1"/>
</dbReference>
<evidence type="ECO:0000313" key="1">
    <source>
        <dbReference type="EMBL" id="MBB5282837.1"/>
    </source>
</evidence>
<dbReference type="GO" id="GO:0006788">
    <property type="term" value="P:heme oxidation"/>
    <property type="evidence" value="ECO:0007669"/>
    <property type="project" value="InterPro"/>
</dbReference>
<sequence length="207" mass="23316">MNHKLEKTTFLKQLKESTWEQHLALEQTELSQLLLSPTLGLEQYIHILYAFYGGFHPLESFLAEVLSLHKTAFRVEPRASLALEDIRYLSGTWEPGLLPNEIPQVPSQPATTPAALGTLYVLEGSRLGGKIISKQVSKSLGVTASEGGRFFAGTQGMESWKSFQENVESYVAQQPEAADDIIQSANDTFRRLRAYFILYYQLYLRQG</sequence>